<reference evidence="1 2" key="1">
    <citation type="journal article" date="2010" name="Stand. Genomic Sci.">
        <title>Complete genome sequence of Haliangium ochraceum type strain (SMP-2).</title>
        <authorList>
            <consortium name="US DOE Joint Genome Institute (JGI-PGF)"/>
            <person name="Ivanova N."/>
            <person name="Daum C."/>
            <person name="Lang E."/>
            <person name="Abt B."/>
            <person name="Kopitz M."/>
            <person name="Saunders E."/>
            <person name="Lapidus A."/>
            <person name="Lucas S."/>
            <person name="Glavina Del Rio T."/>
            <person name="Nolan M."/>
            <person name="Tice H."/>
            <person name="Copeland A."/>
            <person name="Cheng J.F."/>
            <person name="Chen F."/>
            <person name="Bruce D."/>
            <person name="Goodwin L."/>
            <person name="Pitluck S."/>
            <person name="Mavromatis K."/>
            <person name="Pati A."/>
            <person name="Mikhailova N."/>
            <person name="Chen A."/>
            <person name="Palaniappan K."/>
            <person name="Land M."/>
            <person name="Hauser L."/>
            <person name="Chang Y.J."/>
            <person name="Jeffries C.D."/>
            <person name="Detter J.C."/>
            <person name="Brettin T."/>
            <person name="Rohde M."/>
            <person name="Goker M."/>
            <person name="Bristow J."/>
            <person name="Markowitz V."/>
            <person name="Eisen J.A."/>
            <person name="Hugenholtz P."/>
            <person name="Kyrpides N.C."/>
            <person name="Klenk H.P."/>
        </authorList>
    </citation>
    <scope>NUCLEOTIDE SEQUENCE [LARGE SCALE GENOMIC DNA]</scope>
    <source>
        <strain evidence="2">DSM 14365 / CIP 107738 / JCM 11303 / AJ 13395 / SMP-2</strain>
    </source>
</reference>
<proteinExistence type="predicted"/>
<dbReference type="OrthoDB" id="5384370at2"/>
<dbReference type="eggNOG" id="ENOG5033J06">
    <property type="taxonomic scope" value="Bacteria"/>
</dbReference>
<gene>
    <name evidence="1" type="ordered locus">Hoch_0835</name>
</gene>
<evidence type="ECO:0000313" key="1">
    <source>
        <dbReference type="EMBL" id="ACY13450.1"/>
    </source>
</evidence>
<dbReference type="RefSeq" id="WP_012826071.1">
    <property type="nucleotide sequence ID" value="NC_013440.1"/>
</dbReference>
<dbReference type="KEGG" id="hoh:Hoch_0835"/>
<dbReference type="HOGENOM" id="CLU_040915_0_0_7"/>
<organism evidence="1 2">
    <name type="scientific">Haliangium ochraceum (strain DSM 14365 / JCM 11303 / SMP-2)</name>
    <dbReference type="NCBI Taxonomy" id="502025"/>
    <lineage>
        <taxon>Bacteria</taxon>
        <taxon>Pseudomonadati</taxon>
        <taxon>Myxococcota</taxon>
        <taxon>Polyangia</taxon>
        <taxon>Haliangiales</taxon>
        <taxon>Kofleriaceae</taxon>
        <taxon>Haliangium</taxon>
    </lineage>
</organism>
<dbReference type="EMBL" id="CP001804">
    <property type="protein sequence ID" value="ACY13450.1"/>
    <property type="molecule type" value="Genomic_DNA"/>
</dbReference>
<evidence type="ECO:0000313" key="2">
    <source>
        <dbReference type="Proteomes" id="UP000001880"/>
    </source>
</evidence>
<accession>D0LP85</accession>
<name>D0LP85_HALO1</name>
<dbReference type="AlphaFoldDB" id="D0LP85"/>
<sequence length="355" mass="38071">MSLDVIVEAGRAADHVLARYVRLPVAKAMDLGTPRGFDRAVAALAARLRMHVRDAEDAAVRAAIAALDVDWSQTTASQRRQLVAQAMRAAASATASVSTTVQAVFGPAATEVVTAARHGVRRAQGLSIAADFNAIDQRLIAYLRTSQATYVRDAYGRRHRAFSEQARAIVADGLEAGLGREDIAEALETAASVALTGKGSFYWEVVASAFVAQGRSFAELSAYAEAGIEHYVIEAVLDERTTEICRFLHGKRFSVRSGLRTFEQLEAAPGRAPDVAPWARTRLDPDSGRRLLTATKNGTRTTLAEVTRSGVGRRDDRGEFGHALNEAQLTGLGVSVPPFHGLCRSTTVAEEVSRG</sequence>
<dbReference type="Proteomes" id="UP000001880">
    <property type="component" value="Chromosome"/>
</dbReference>
<keyword evidence="2" id="KW-1185">Reference proteome</keyword>
<protein>
    <submittedName>
        <fullName evidence="1">Putative phage head morphogenesis protein</fullName>
    </submittedName>
</protein>
<dbReference type="STRING" id="502025.Hoch_0835"/>